<dbReference type="InterPro" id="IPR027417">
    <property type="entry name" value="P-loop_NTPase"/>
</dbReference>
<dbReference type="AlphaFoldDB" id="A0A7S3PUK3"/>
<accession>A0A7S3PUK3</accession>
<proteinExistence type="predicted"/>
<keyword evidence="2" id="KW-0472">Membrane</keyword>
<feature type="compositionally biased region" description="Acidic residues" evidence="1">
    <location>
        <begin position="193"/>
        <end position="208"/>
    </location>
</feature>
<evidence type="ECO:0008006" key="4">
    <source>
        <dbReference type="Google" id="ProtNLM"/>
    </source>
</evidence>
<evidence type="ECO:0000256" key="2">
    <source>
        <dbReference type="SAM" id="Phobius"/>
    </source>
</evidence>
<feature type="transmembrane region" description="Helical" evidence="2">
    <location>
        <begin position="50"/>
        <end position="74"/>
    </location>
</feature>
<dbReference type="Gene3D" id="3.40.50.300">
    <property type="entry name" value="P-loop containing nucleotide triphosphate hydrolases"/>
    <property type="match status" value="1"/>
</dbReference>
<reference evidence="3" key="1">
    <citation type="submission" date="2021-01" db="EMBL/GenBank/DDBJ databases">
        <authorList>
            <person name="Corre E."/>
            <person name="Pelletier E."/>
            <person name="Niang G."/>
            <person name="Scheremetjew M."/>
            <person name="Finn R."/>
            <person name="Kale V."/>
            <person name="Holt S."/>
            <person name="Cochrane G."/>
            <person name="Meng A."/>
            <person name="Brown T."/>
            <person name="Cohen L."/>
        </authorList>
    </citation>
    <scope>NUCLEOTIDE SEQUENCE</scope>
    <source>
        <strain evidence="3">MM31A-1</strain>
    </source>
</reference>
<evidence type="ECO:0000256" key="1">
    <source>
        <dbReference type="SAM" id="MobiDB-lite"/>
    </source>
</evidence>
<organism evidence="3">
    <name type="scientific">Chaetoceros debilis</name>
    <dbReference type="NCBI Taxonomy" id="122233"/>
    <lineage>
        <taxon>Eukaryota</taxon>
        <taxon>Sar</taxon>
        <taxon>Stramenopiles</taxon>
        <taxon>Ochrophyta</taxon>
        <taxon>Bacillariophyta</taxon>
        <taxon>Coscinodiscophyceae</taxon>
        <taxon>Chaetocerotophycidae</taxon>
        <taxon>Chaetocerotales</taxon>
        <taxon>Chaetocerotaceae</taxon>
        <taxon>Chaetoceros</taxon>
    </lineage>
</organism>
<sequence>MEWNRMQQAPNLYEKAQLEFRVKAKSDRLESDAISTAIGASMKKKGNRRFLLAFIIVANAMLFFHSSFKLAMIMHAQKKKSMQIMKMKKSEFMASEQLVPVNVRKITAKKEHIETNTTQIMPLQSLPNFHTGDGGGVVIFYHVAKTGGSTIRNLFRKQIKRKKSYFLYRRLKNNADRKQKAADVDDSNFGKDDDVDVGDDNVGDDDEDIPESASCVDGTLNWLRSIDKKVMKRLKSVPHSTKHLLLEVHGANLGMKGFAPFIQKWRKTSQVHGKPFFAFTIVRDPLPFAISYFKMYHHDCPHDWCEHDQFKDATVDNFVRSIIPNRQCFLLSHRSAVEGMDSSFYSKCKVTEKGCDDLYIQTMKENLDWIGRTEELSSETIPLLSYILSGDSSGGKLKKPNNLKIAPSLAFEDALDEATTSKIISLSKYDQVIYDKVKEEYKLSNFFGN</sequence>
<dbReference type="EMBL" id="HBIO01001227">
    <property type="protein sequence ID" value="CAE0456027.1"/>
    <property type="molecule type" value="Transcribed_RNA"/>
</dbReference>
<keyword evidence="2" id="KW-1133">Transmembrane helix</keyword>
<keyword evidence="2" id="KW-0812">Transmembrane</keyword>
<name>A0A7S3PUK3_9STRA</name>
<feature type="compositionally biased region" description="Basic and acidic residues" evidence="1">
    <location>
        <begin position="177"/>
        <end position="192"/>
    </location>
</feature>
<feature type="region of interest" description="Disordered" evidence="1">
    <location>
        <begin position="177"/>
        <end position="208"/>
    </location>
</feature>
<protein>
    <recommendedName>
        <fullName evidence="4">Sulfotransferase domain-containing protein</fullName>
    </recommendedName>
</protein>
<gene>
    <name evidence="3" type="ORF">CDEB00056_LOCUS868</name>
</gene>
<evidence type="ECO:0000313" key="3">
    <source>
        <dbReference type="EMBL" id="CAE0456027.1"/>
    </source>
</evidence>